<feature type="transmembrane region" description="Helical" evidence="9">
    <location>
        <begin position="199"/>
        <end position="222"/>
    </location>
</feature>
<sequence>MVIHNTIPTNNTVYKVEKPNMFNLTDEMQRLWDFGITRAMFVYFTNKLNAVSFNPFTKILTDLLDLEGEKLFPNYLKNMNRFPFRVSMFQEWPILKKKKETITSRKKWIGRDFVLLEMIARIMNATLKILEPPAETRYIGALEDIRKKKVDFCFVRSFRVMDLDGIFLMTTGDLSTLNVIVPQPHRINQNEVFFLIYQYDVWICLIIFTFISIMSSRVFVIISKQNPKWNLQEITFKVWGMLMNIPIKNFTNYNLVLRTSSIFWVWACLILSVSFQCRLIDLMTYPQYERGLRTLKDLENSDLLLYSSHNFTNFFGNSAILKHKLRVMNHTSMKDFFRINNSNQAFAIPFVVIRGKLNPDLFSATQTANYVILPEPLAYSFAVYMFPENSPYLTEFLFNIMLVKQHGFIDKLVGQIHTVSKKFQNVKNIGLKLSVHHLQPAFWVLCIGYILSVVSMICEIIMNSLSEPTQMRL</sequence>
<dbReference type="InterPro" id="IPR001320">
    <property type="entry name" value="Iontro_rcpt_C"/>
</dbReference>
<accession>A0ABD2NGX9</accession>
<dbReference type="GO" id="GO:0005886">
    <property type="term" value="C:plasma membrane"/>
    <property type="evidence" value="ECO:0007669"/>
    <property type="project" value="UniProtKB-SubCell"/>
</dbReference>
<proteinExistence type="inferred from homology"/>
<dbReference type="GO" id="GO:0050906">
    <property type="term" value="P:detection of stimulus involved in sensory perception"/>
    <property type="evidence" value="ECO:0007669"/>
    <property type="project" value="UniProtKB-ARBA"/>
</dbReference>
<dbReference type="Proteomes" id="UP001516400">
    <property type="component" value="Unassembled WGS sequence"/>
</dbReference>
<feature type="transmembrane region" description="Helical" evidence="9">
    <location>
        <begin position="263"/>
        <end position="280"/>
    </location>
</feature>
<dbReference type="AlphaFoldDB" id="A0ABD2NGX9"/>
<evidence type="ECO:0000256" key="6">
    <source>
        <dbReference type="ARBA" id="ARBA00023136"/>
    </source>
</evidence>
<feature type="transmembrane region" description="Helical" evidence="9">
    <location>
        <begin position="441"/>
        <end position="462"/>
    </location>
</feature>
<keyword evidence="12" id="KW-1185">Reference proteome</keyword>
<keyword evidence="4 9" id="KW-0812">Transmembrane</keyword>
<keyword evidence="6 9" id="KW-0472">Membrane</keyword>
<dbReference type="Gene3D" id="1.10.287.70">
    <property type="match status" value="1"/>
</dbReference>
<evidence type="ECO:0000256" key="7">
    <source>
        <dbReference type="ARBA" id="ARBA00023170"/>
    </source>
</evidence>
<name>A0ABD2NGX9_9CUCU</name>
<reference evidence="11 12" key="1">
    <citation type="journal article" date="2021" name="BMC Biol.">
        <title>Horizontally acquired antibacterial genes associated with adaptive radiation of ladybird beetles.</title>
        <authorList>
            <person name="Li H.S."/>
            <person name="Tang X.F."/>
            <person name="Huang Y.H."/>
            <person name="Xu Z.Y."/>
            <person name="Chen M.L."/>
            <person name="Du X.Y."/>
            <person name="Qiu B.Y."/>
            <person name="Chen P.T."/>
            <person name="Zhang W."/>
            <person name="Slipinski A."/>
            <person name="Escalona H.E."/>
            <person name="Waterhouse R.M."/>
            <person name="Zwick A."/>
            <person name="Pang H."/>
        </authorList>
    </citation>
    <scope>NUCLEOTIDE SEQUENCE [LARGE SCALE GENOMIC DNA]</scope>
    <source>
        <strain evidence="11">SYSU2018</strain>
    </source>
</reference>
<evidence type="ECO:0000256" key="1">
    <source>
        <dbReference type="ARBA" id="ARBA00004651"/>
    </source>
</evidence>
<dbReference type="EMBL" id="JABFTP020000103">
    <property type="protein sequence ID" value="KAL3277556.1"/>
    <property type="molecule type" value="Genomic_DNA"/>
</dbReference>
<evidence type="ECO:0000256" key="5">
    <source>
        <dbReference type="ARBA" id="ARBA00022989"/>
    </source>
</evidence>
<dbReference type="Pfam" id="PF00060">
    <property type="entry name" value="Lig_chan"/>
    <property type="match status" value="1"/>
</dbReference>
<evidence type="ECO:0000256" key="3">
    <source>
        <dbReference type="ARBA" id="ARBA00022475"/>
    </source>
</evidence>
<keyword evidence="8" id="KW-0325">Glycoprotein</keyword>
<evidence type="ECO:0000313" key="11">
    <source>
        <dbReference type="EMBL" id="KAL3277556.1"/>
    </source>
</evidence>
<comment type="caution">
    <text evidence="11">The sequence shown here is derived from an EMBL/GenBank/DDBJ whole genome shotgun (WGS) entry which is preliminary data.</text>
</comment>
<evidence type="ECO:0000259" key="10">
    <source>
        <dbReference type="Pfam" id="PF00060"/>
    </source>
</evidence>
<dbReference type="PANTHER" id="PTHR42643:SF35">
    <property type="entry name" value="IONOTROPIC RECEPTOR 68A, ISOFORM A"/>
    <property type="match status" value="1"/>
</dbReference>
<evidence type="ECO:0000313" key="12">
    <source>
        <dbReference type="Proteomes" id="UP001516400"/>
    </source>
</evidence>
<evidence type="ECO:0000256" key="4">
    <source>
        <dbReference type="ARBA" id="ARBA00022692"/>
    </source>
</evidence>
<evidence type="ECO:0000256" key="8">
    <source>
        <dbReference type="ARBA" id="ARBA00023180"/>
    </source>
</evidence>
<protein>
    <recommendedName>
        <fullName evidence="10">Ionotropic glutamate receptor C-terminal domain-containing protein</fullName>
    </recommendedName>
</protein>
<dbReference type="InterPro" id="IPR052192">
    <property type="entry name" value="Insect_Ionotropic_Sensory_Rcpt"/>
</dbReference>
<dbReference type="SUPFAM" id="SSF53850">
    <property type="entry name" value="Periplasmic binding protein-like II"/>
    <property type="match status" value="1"/>
</dbReference>
<evidence type="ECO:0000256" key="9">
    <source>
        <dbReference type="SAM" id="Phobius"/>
    </source>
</evidence>
<evidence type="ECO:0000256" key="2">
    <source>
        <dbReference type="ARBA" id="ARBA00008685"/>
    </source>
</evidence>
<keyword evidence="5 9" id="KW-1133">Transmembrane helix</keyword>
<gene>
    <name evidence="11" type="ORF">HHI36_012900</name>
</gene>
<comment type="subcellular location">
    <subcellularLocation>
        <location evidence="1">Cell membrane</location>
        <topology evidence="1">Multi-pass membrane protein</topology>
    </subcellularLocation>
</comment>
<keyword evidence="3" id="KW-1003">Cell membrane</keyword>
<comment type="similarity">
    <text evidence="2">Belongs to the glutamate-gated ion channel (TC 1.A.10.1) family.</text>
</comment>
<keyword evidence="7" id="KW-0675">Receptor</keyword>
<feature type="domain" description="Ionotropic glutamate receptor C-terminal" evidence="10">
    <location>
        <begin position="201"/>
        <end position="448"/>
    </location>
</feature>
<dbReference type="PANTHER" id="PTHR42643">
    <property type="entry name" value="IONOTROPIC RECEPTOR 20A-RELATED"/>
    <property type="match status" value="1"/>
</dbReference>
<organism evidence="11 12">
    <name type="scientific">Cryptolaemus montrouzieri</name>
    <dbReference type="NCBI Taxonomy" id="559131"/>
    <lineage>
        <taxon>Eukaryota</taxon>
        <taxon>Metazoa</taxon>
        <taxon>Ecdysozoa</taxon>
        <taxon>Arthropoda</taxon>
        <taxon>Hexapoda</taxon>
        <taxon>Insecta</taxon>
        <taxon>Pterygota</taxon>
        <taxon>Neoptera</taxon>
        <taxon>Endopterygota</taxon>
        <taxon>Coleoptera</taxon>
        <taxon>Polyphaga</taxon>
        <taxon>Cucujiformia</taxon>
        <taxon>Coccinelloidea</taxon>
        <taxon>Coccinellidae</taxon>
        <taxon>Scymninae</taxon>
        <taxon>Scymnini</taxon>
        <taxon>Cryptolaemus</taxon>
    </lineage>
</organism>